<keyword evidence="2" id="KW-1185">Reference proteome</keyword>
<dbReference type="EMBL" id="BHVY01000006">
    <property type="protein sequence ID" value="GIJ90046.1"/>
    <property type="molecule type" value="Genomic_DNA"/>
</dbReference>
<sequence length="232" mass="26096">MFIPTDLQYFVDFEVKDRKKRVSAVREVPTNVMYRDHLVEQGIIPNEAASGLYRPIFLKNYLLGGLISPEQIGRLTMKLPLALLLASGTLQVASQQVPGLHKVLDYPSRAITLDDIVPSSWRNPTTGETDLKCCPRGTVYHPARHLSRAGNLPGWNVRPYQWTAKVWTLQNSPGVLRFHHGTAHPCIVPPEYQGRARLLCELPMEWQVRALFLQSCKSGARDPTGGTYLARI</sequence>
<evidence type="ECO:0000313" key="1">
    <source>
        <dbReference type="EMBL" id="GIJ90046.1"/>
    </source>
</evidence>
<dbReference type="GeneID" id="67007605"/>
<reference evidence="1 2" key="1">
    <citation type="submission" date="2018-10" db="EMBL/GenBank/DDBJ databases">
        <title>Pan-genome distribution and transcriptional activeness of fungal secondary metabolism genes in Aspergillus section Fumigati.</title>
        <authorList>
            <person name="Takahashi H."/>
            <person name="Umemura M."/>
            <person name="Ninomiya A."/>
            <person name="Kusuya Y."/>
            <person name="Urayama S."/>
            <person name="Shimizu M."/>
            <person name="Watanabe A."/>
            <person name="Kamei K."/>
            <person name="Yaguchi T."/>
            <person name="Hagiwara D."/>
        </authorList>
    </citation>
    <scope>NUCLEOTIDE SEQUENCE [LARGE SCALE GENOMIC DNA]</scope>
    <source>
        <strain evidence="1 2">IFM 55266</strain>
    </source>
</reference>
<dbReference type="OrthoDB" id="3800761at2759"/>
<proteinExistence type="predicted"/>
<name>A0A9P3BEY1_9EURO</name>
<dbReference type="Proteomes" id="UP001043456">
    <property type="component" value="Unassembled WGS sequence"/>
</dbReference>
<accession>A0A9P3BEY1</accession>
<evidence type="ECO:0000313" key="2">
    <source>
        <dbReference type="Proteomes" id="UP001043456"/>
    </source>
</evidence>
<protein>
    <submittedName>
        <fullName evidence="1">Uncharacterized protein</fullName>
    </submittedName>
</protein>
<comment type="caution">
    <text evidence="1">The sequence shown here is derived from an EMBL/GenBank/DDBJ whole genome shotgun (WGS) entry which is preliminary data.</text>
</comment>
<dbReference type="RefSeq" id="XP_043160792.1">
    <property type="nucleotide sequence ID" value="XM_043304857.1"/>
</dbReference>
<dbReference type="AlphaFoldDB" id="A0A9P3BEY1"/>
<gene>
    <name evidence="1" type="ORF">Asppvi_008995</name>
</gene>
<organism evidence="1 2">
    <name type="scientific">Aspergillus pseudoviridinutans</name>
    <dbReference type="NCBI Taxonomy" id="1517512"/>
    <lineage>
        <taxon>Eukaryota</taxon>
        <taxon>Fungi</taxon>
        <taxon>Dikarya</taxon>
        <taxon>Ascomycota</taxon>
        <taxon>Pezizomycotina</taxon>
        <taxon>Eurotiomycetes</taxon>
        <taxon>Eurotiomycetidae</taxon>
        <taxon>Eurotiales</taxon>
        <taxon>Aspergillaceae</taxon>
        <taxon>Aspergillus</taxon>
        <taxon>Aspergillus subgen. Fumigati</taxon>
    </lineage>
</organism>